<protein>
    <recommendedName>
        <fullName evidence="12">Probable glutamate--tRNA ligase, cytoplasmic</fullName>
        <ecNumber evidence="3">6.1.1.17</ecNumber>
    </recommendedName>
    <alternativeName>
        <fullName evidence="10">Glutamyl-tRNA synthetase</fullName>
    </alternativeName>
</protein>
<evidence type="ECO:0000256" key="2">
    <source>
        <dbReference type="ARBA" id="ARBA00008927"/>
    </source>
</evidence>
<evidence type="ECO:0000256" key="5">
    <source>
        <dbReference type="ARBA" id="ARBA00022598"/>
    </source>
</evidence>
<proteinExistence type="inferred from homology"/>
<comment type="catalytic activity">
    <reaction evidence="11">
        <text>tRNA(Glu) + L-glutamate + ATP = L-glutamyl-tRNA(Glu) + AMP + diphosphate</text>
        <dbReference type="Rhea" id="RHEA:23540"/>
        <dbReference type="Rhea" id="RHEA-COMP:9663"/>
        <dbReference type="Rhea" id="RHEA-COMP:9680"/>
        <dbReference type="ChEBI" id="CHEBI:29985"/>
        <dbReference type="ChEBI" id="CHEBI:30616"/>
        <dbReference type="ChEBI" id="CHEBI:33019"/>
        <dbReference type="ChEBI" id="CHEBI:78442"/>
        <dbReference type="ChEBI" id="CHEBI:78520"/>
        <dbReference type="ChEBI" id="CHEBI:456215"/>
        <dbReference type="EC" id="6.1.1.17"/>
    </reaction>
</comment>
<evidence type="ECO:0000256" key="8">
    <source>
        <dbReference type="ARBA" id="ARBA00022917"/>
    </source>
</evidence>
<dbReference type="Gene3D" id="2.40.240.10">
    <property type="entry name" value="Ribosomal Protein L25, Chain P"/>
    <property type="match status" value="1"/>
</dbReference>
<dbReference type="InterPro" id="IPR014729">
    <property type="entry name" value="Rossmann-like_a/b/a_fold"/>
</dbReference>
<dbReference type="Gene3D" id="3.90.800.10">
    <property type="entry name" value="Glutamyl-tRNA Synthetase, Domain 3"/>
    <property type="match status" value="1"/>
</dbReference>
<dbReference type="InterPro" id="IPR020058">
    <property type="entry name" value="Glu/Gln-tRNA-synth_Ib_cat-dom"/>
</dbReference>
<evidence type="ECO:0000256" key="3">
    <source>
        <dbReference type="ARBA" id="ARBA00012835"/>
    </source>
</evidence>
<sequence length="617" mass="71993">MLEDHSKAKLVDFLLEKKHGIKKHEFNILSQNIEEMNAPKFLLDLNAEKNVTQQSEIFDKIEEFIKEGLENEKLEDLLFGILYSTTFPKDSKNKDCVYQSTIDFYKKKLIDNKKIMSEFHRLSSGKFNFKLPEKIVTRFPPEANGFLHIGHVKAVVLNSHLAKEGSMLLRFDDTNPIQEYVKFEEGILEDLKLLDIKYSKLVRTSDHFKKIKEYAKKLIKTGKAYVEDTDLETMREERMNKIASKNRNTSVEENLTKFDEMLKGKLNSCLRAKVSYDSLNTAMRDPVIYRKIDCDSENFIFPTYDFACPIVDSLDGVTLALRSNEYKDRNELYNWVLNTLELENKPKIQDFSRLNFENTVLSKRKIKFYVENKYVDGWDDPRLSTLRGIKRRGMSMKVLKDYIISQGASQKTSVISWDKLWSQNKKYIDSISPRVAGVPLEGMVRCVFDKKLEKSSIKIPKIDGKGFRVIDDCSEIFISQEDALILEKDEEFTLMHCGNVLVKEKIVENNKVVKIILKENFEGDYKLTKNKISWVSSKGSVMVKLFEYGNLQNDKDSEDLGEKFNRNSKKESIWLIESDVINYKRGDYIQIERIGFFICDGKYEFNLVPFTKQKRIK</sequence>
<dbReference type="InterPro" id="IPR000924">
    <property type="entry name" value="Glu/Gln-tRNA-synth"/>
</dbReference>
<dbReference type="EMBL" id="LTAI01000156">
    <property type="protein sequence ID" value="ORD99589.1"/>
    <property type="molecule type" value="Genomic_DNA"/>
</dbReference>
<dbReference type="FunFam" id="1.10.1160.10:FF:000001">
    <property type="entry name" value="Glutamine--tRNA ligase"/>
    <property type="match status" value="1"/>
</dbReference>
<evidence type="ECO:0000259" key="16">
    <source>
        <dbReference type="Pfam" id="PF20974"/>
    </source>
</evidence>
<feature type="domain" description="Glutamyl/glutaminyl-tRNA synthetase class Ib catalytic" evidence="14">
    <location>
        <begin position="134"/>
        <end position="429"/>
    </location>
</feature>
<keyword evidence="5 13" id="KW-0436">Ligase</keyword>
<evidence type="ECO:0000256" key="1">
    <source>
        <dbReference type="ARBA" id="ARBA00004496"/>
    </source>
</evidence>
<evidence type="ECO:0000256" key="13">
    <source>
        <dbReference type="RuleBase" id="RU363037"/>
    </source>
</evidence>
<dbReference type="Pfam" id="PF00749">
    <property type="entry name" value="tRNA-synt_1c"/>
    <property type="match status" value="1"/>
</dbReference>
<dbReference type="PRINTS" id="PR00987">
    <property type="entry name" value="TRNASYNTHGLU"/>
</dbReference>
<organism evidence="17 18">
    <name type="scientific">Hepatospora eriocheir</name>
    <dbReference type="NCBI Taxonomy" id="1081669"/>
    <lineage>
        <taxon>Eukaryota</taxon>
        <taxon>Fungi</taxon>
        <taxon>Fungi incertae sedis</taxon>
        <taxon>Microsporidia</taxon>
        <taxon>Hepatosporidae</taxon>
        <taxon>Hepatospora</taxon>
    </lineage>
</organism>
<keyword evidence="4" id="KW-0963">Cytoplasm</keyword>
<dbReference type="InterPro" id="IPR020061">
    <property type="entry name" value="Glu_tRNA_lig_a-bdl"/>
</dbReference>
<dbReference type="GO" id="GO:0005829">
    <property type="term" value="C:cytosol"/>
    <property type="evidence" value="ECO:0007669"/>
    <property type="project" value="TreeGrafter"/>
</dbReference>
<dbReference type="SUPFAM" id="SSF52374">
    <property type="entry name" value="Nucleotidylyl transferase"/>
    <property type="match status" value="1"/>
</dbReference>
<feature type="domain" description="Glutamyl/glutaminyl-tRNA synthetase class Ib anti-codon binding" evidence="15">
    <location>
        <begin position="447"/>
        <end position="515"/>
    </location>
</feature>
<feature type="domain" description="tRNA synthetases class I (E and Q) anti-codon binding" evidence="16">
    <location>
        <begin position="531"/>
        <end position="600"/>
    </location>
</feature>
<keyword evidence="8 13" id="KW-0648">Protein biosynthesis</keyword>
<dbReference type="Gene3D" id="3.40.50.620">
    <property type="entry name" value="HUPs"/>
    <property type="match status" value="1"/>
</dbReference>
<accession>A0A1X0QIK0</accession>
<dbReference type="GO" id="GO:0005524">
    <property type="term" value="F:ATP binding"/>
    <property type="evidence" value="ECO:0007669"/>
    <property type="project" value="UniProtKB-KW"/>
</dbReference>
<dbReference type="GO" id="GO:0010494">
    <property type="term" value="C:cytoplasmic stress granule"/>
    <property type="evidence" value="ECO:0007669"/>
    <property type="project" value="EnsemblFungi"/>
</dbReference>
<dbReference type="Pfam" id="PF20974">
    <property type="entry name" value="tRNA-synt_1c_C2"/>
    <property type="match status" value="1"/>
</dbReference>
<dbReference type="PANTHER" id="PTHR43097:SF5">
    <property type="entry name" value="GLUTAMATE--TRNA LIGASE"/>
    <property type="match status" value="1"/>
</dbReference>
<dbReference type="GO" id="GO:1990825">
    <property type="term" value="F:sequence-specific mRNA binding"/>
    <property type="evidence" value="ECO:0007669"/>
    <property type="project" value="EnsemblFungi"/>
</dbReference>
<dbReference type="GO" id="GO:0017102">
    <property type="term" value="C:methionyl glutamyl tRNA synthetase complex"/>
    <property type="evidence" value="ECO:0007669"/>
    <property type="project" value="EnsemblFungi"/>
</dbReference>
<dbReference type="Gene3D" id="1.10.1160.10">
    <property type="entry name" value="Glutamyl-trna Synthetase, Domain 2"/>
    <property type="match status" value="1"/>
</dbReference>
<evidence type="ECO:0000256" key="4">
    <source>
        <dbReference type="ARBA" id="ARBA00022490"/>
    </source>
</evidence>
<dbReference type="Pfam" id="PF03950">
    <property type="entry name" value="tRNA-synt_1c_C"/>
    <property type="match status" value="1"/>
</dbReference>
<evidence type="ECO:0000313" key="17">
    <source>
        <dbReference type="EMBL" id="ORD99589.1"/>
    </source>
</evidence>
<keyword evidence="6 13" id="KW-0547">Nucleotide-binding</keyword>
<dbReference type="Proteomes" id="UP000192501">
    <property type="component" value="Unassembled WGS sequence"/>
</dbReference>
<reference evidence="17 18" key="1">
    <citation type="journal article" date="2017" name="Environ. Microbiol.">
        <title>Decay of the glycolytic pathway and adaptation to intranuclear parasitism within Enterocytozoonidae microsporidia.</title>
        <authorList>
            <person name="Wiredu Boakye D."/>
            <person name="Jaroenlak P."/>
            <person name="Prachumwat A."/>
            <person name="Williams T.A."/>
            <person name="Bateman K.S."/>
            <person name="Itsathitphaisarn O."/>
            <person name="Sritunyalucksana K."/>
            <person name="Paszkiewicz K.H."/>
            <person name="Moore K.A."/>
            <person name="Stentiford G.D."/>
            <person name="Williams B.A."/>
        </authorList>
    </citation>
    <scope>NUCLEOTIDE SEQUENCE [LARGE SCALE GENOMIC DNA]</scope>
    <source>
        <strain evidence="18">canceri</strain>
    </source>
</reference>
<evidence type="ECO:0000259" key="15">
    <source>
        <dbReference type="Pfam" id="PF03950"/>
    </source>
</evidence>
<gene>
    <name evidence="17" type="primary">SYEC</name>
    <name evidence="17" type="ORF">A0H76_581</name>
</gene>
<evidence type="ECO:0000256" key="10">
    <source>
        <dbReference type="ARBA" id="ARBA00030865"/>
    </source>
</evidence>
<comment type="similarity">
    <text evidence="2">Belongs to the class-I aminoacyl-tRNA synthetase family. Glutamate--tRNA ligase type 2 subfamily.</text>
</comment>
<dbReference type="InterPro" id="IPR011035">
    <property type="entry name" value="Ribosomal_bL25/Gln-tRNA_synth"/>
</dbReference>
<keyword evidence="7 13" id="KW-0067">ATP-binding</keyword>
<evidence type="ECO:0000256" key="7">
    <source>
        <dbReference type="ARBA" id="ARBA00022840"/>
    </source>
</evidence>
<dbReference type="PANTHER" id="PTHR43097">
    <property type="entry name" value="GLUTAMINE-TRNA LIGASE"/>
    <property type="match status" value="1"/>
</dbReference>
<evidence type="ECO:0000259" key="14">
    <source>
        <dbReference type="Pfam" id="PF00749"/>
    </source>
</evidence>
<evidence type="ECO:0000256" key="11">
    <source>
        <dbReference type="ARBA" id="ARBA00048351"/>
    </source>
</evidence>
<comment type="caution">
    <text evidence="17">The sequence shown here is derived from an EMBL/GenBank/DDBJ whole genome shotgun (WGS) entry which is preliminary data.</text>
</comment>
<dbReference type="VEuPathDB" id="MicrosporidiaDB:A0H76_581"/>
<dbReference type="FunFam" id="3.90.800.10:FF:000001">
    <property type="entry name" value="Glutamine--tRNA ligase"/>
    <property type="match status" value="1"/>
</dbReference>
<evidence type="ECO:0000256" key="6">
    <source>
        <dbReference type="ARBA" id="ARBA00022741"/>
    </source>
</evidence>
<dbReference type="VEuPathDB" id="MicrosporidiaDB:HERIO_2691"/>
<dbReference type="GO" id="GO:0004818">
    <property type="term" value="F:glutamate-tRNA ligase activity"/>
    <property type="evidence" value="ECO:0007669"/>
    <property type="project" value="UniProtKB-EC"/>
</dbReference>
<evidence type="ECO:0000256" key="12">
    <source>
        <dbReference type="ARBA" id="ARBA00070830"/>
    </source>
</evidence>
<dbReference type="InterPro" id="IPR049437">
    <property type="entry name" value="tRNA-synt_1c_C2"/>
</dbReference>
<name>A0A1X0QIK0_9MICR</name>
<dbReference type="SUPFAM" id="SSF50715">
    <property type="entry name" value="Ribosomal protein L25-like"/>
    <property type="match status" value="1"/>
</dbReference>
<dbReference type="InterPro" id="IPR020056">
    <property type="entry name" value="Rbsml_bL25/Gln-tRNA_synth_N"/>
</dbReference>
<dbReference type="EC" id="6.1.1.17" evidence="3"/>
<keyword evidence="9 13" id="KW-0030">Aminoacyl-tRNA synthetase</keyword>
<dbReference type="GO" id="GO:0006424">
    <property type="term" value="P:glutamyl-tRNA aminoacylation"/>
    <property type="evidence" value="ECO:0007669"/>
    <property type="project" value="EnsemblFungi"/>
</dbReference>
<evidence type="ECO:0000313" key="18">
    <source>
        <dbReference type="Proteomes" id="UP000192501"/>
    </source>
</evidence>
<evidence type="ECO:0000256" key="9">
    <source>
        <dbReference type="ARBA" id="ARBA00023146"/>
    </source>
</evidence>
<dbReference type="GO" id="GO:0005739">
    <property type="term" value="C:mitochondrion"/>
    <property type="evidence" value="ECO:0007669"/>
    <property type="project" value="EnsemblFungi"/>
</dbReference>
<dbReference type="AlphaFoldDB" id="A0A1X0QIK0"/>
<dbReference type="InterPro" id="IPR050132">
    <property type="entry name" value="Gln/Glu-tRNA_Ligase"/>
</dbReference>
<comment type="subcellular location">
    <subcellularLocation>
        <location evidence="1">Cytoplasm</location>
    </subcellularLocation>
</comment>
<dbReference type="InterPro" id="IPR020059">
    <property type="entry name" value="Glu/Gln-tRNA-synth_Ib_codon-bd"/>
</dbReference>